<keyword evidence="1 3" id="KW-0378">Hydrolase</keyword>
<dbReference type="InterPro" id="IPR013094">
    <property type="entry name" value="AB_hydrolase_3"/>
</dbReference>
<dbReference type="EMBL" id="SMZO01000014">
    <property type="protein sequence ID" value="TDL89048.1"/>
    <property type="molecule type" value="Genomic_DNA"/>
</dbReference>
<evidence type="ECO:0000259" key="2">
    <source>
        <dbReference type="Pfam" id="PF07859"/>
    </source>
</evidence>
<gene>
    <name evidence="3" type="ORF">E2L05_08065</name>
</gene>
<dbReference type="SUPFAM" id="SSF53474">
    <property type="entry name" value="alpha/beta-Hydrolases"/>
    <property type="match status" value="1"/>
</dbReference>
<evidence type="ECO:0000256" key="1">
    <source>
        <dbReference type="ARBA" id="ARBA00022801"/>
    </source>
</evidence>
<comment type="caution">
    <text evidence="3">The sequence shown here is derived from an EMBL/GenBank/DDBJ whole genome shotgun (WGS) entry which is preliminary data.</text>
</comment>
<dbReference type="AlphaFoldDB" id="A0A4R6B1G1"/>
<evidence type="ECO:0000313" key="4">
    <source>
        <dbReference type="Proteomes" id="UP000294562"/>
    </source>
</evidence>
<keyword evidence="4" id="KW-1185">Reference proteome</keyword>
<dbReference type="GO" id="GO:0016787">
    <property type="term" value="F:hydrolase activity"/>
    <property type="evidence" value="ECO:0007669"/>
    <property type="project" value="UniProtKB-KW"/>
</dbReference>
<name>A0A4R6B1G1_9RHOB</name>
<feature type="domain" description="Alpha/beta hydrolase fold-3" evidence="2">
    <location>
        <begin position="68"/>
        <end position="177"/>
    </location>
</feature>
<organism evidence="3 4">
    <name type="scientific">Meridianimarinicoccus aquatilis</name>
    <dbReference type="NCBI Taxonomy" id="2552766"/>
    <lineage>
        <taxon>Bacteria</taxon>
        <taxon>Pseudomonadati</taxon>
        <taxon>Pseudomonadota</taxon>
        <taxon>Alphaproteobacteria</taxon>
        <taxon>Rhodobacterales</taxon>
        <taxon>Paracoccaceae</taxon>
        <taxon>Meridianimarinicoccus</taxon>
    </lineage>
</organism>
<dbReference type="PANTHER" id="PTHR48081">
    <property type="entry name" value="AB HYDROLASE SUPERFAMILY PROTEIN C4A8.06C"/>
    <property type="match status" value="1"/>
</dbReference>
<dbReference type="Gene3D" id="3.40.50.1820">
    <property type="entry name" value="alpha/beta hydrolase"/>
    <property type="match status" value="1"/>
</dbReference>
<reference evidence="3 4" key="1">
    <citation type="submission" date="2019-03" db="EMBL/GenBank/DDBJ databases">
        <title>Rhodobacteraceae bacterium SM1902, a new member of the family Rhodobacteraceae isolated from Yantai.</title>
        <authorList>
            <person name="Sun Y."/>
        </authorList>
    </citation>
    <scope>NUCLEOTIDE SEQUENCE [LARGE SCALE GENOMIC DNA]</scope>
    <source>
        <strain evidence="3 4">SM1902</strain>
    </source>
</reference>
<protein>
    <submittedName>
        <fullName evidence="3">Alpha/beta hydrolase</fullName>
    </submittedName>
</protein>
<dbReference type="RefSeq" id="WP_133342411.1">
    <property type="nucleotide sequence ID" value="NZ_SMZO01000014.1"/>
</dbReference>
<proteinExistence type="predicted"/>
<dbReference type="InterPro" id="IPR029058">
    <property type="entry name" value="AB_hydrolase_fold"/>
</dbReference>
<accession>A0A4R6B1G1</accession>
<dbReference type="OrthoDB" id="9771666at2"/>
<dbReference type="PANTHER" id="PTHR48081:SF33">
    <property type="entry name" value="KYNURENINE FORMAMIDASE"/>
    <property type="match status" value="1"/>
</dbReference>
<dbReference type="Proteomes" id="UP000294562">
    <property type="component" value="Unassembled WGS sequence"/>
</dbReference>
<sequence>MTLDDAYDNSGHIPDAAAFLDRWADDAADWRGVEAAIGRARLNLPYGGAPRERFDLFLPAGRPEGLAVFVHGGYWLRFGREDWSHLAQGCTAAGWACALPSYTLAPEARITTMTKQIGQAIAAAAEQVRGPIALSGHSAGGHLVARMAMTDAPISEDVAARVVRVVPISPLSDLRPLLETTMNSKLGLDASEAASESPALGDLRDGVSVTTWVGGAERPAFLDQARWLGEAWQTPVRIAQGKHHFDVIDALREPGSAMLRDLLGDSPAA</sequence>
<dbReference type="Pfam" id="PF07859">
    <property type="entry name" value="Abhydrolase_3"/>
    <property type="match status" value="1"/>
</dbReference>
<dbReference type="InterPro" id="IPR050300">
    <property type="entry name" value="GDXG_lipolytic_enzyme"/>
</dbReference>
<evidence type="ECO:0000313" key="3">
    <source>
        <dbReference type="EMBL" id="TDL89048.1"/>
    </source>
</evidence>